<feature type="region of interest" description="Disordered" evidence="1">
    <location>
        <begin position="16"/>
        <end position="43"/>
    </location>
</feature>
<proteinExistence type="predicted"/>
<feature type="region of interest" description="Disordered" evidence="1">
    <location>
        <begin position="73"/>
        <end position="97"/>
    </location>
</feature>
<comment type="caution">
    <text evidence="2">The sequence shown here is derived from an EMBL/GenBank/DDBJ whole genome shotgun (WGS) entry which is preliminary data.</text>
</comment>
<reference evidence="2 3" key="1">
    <citation type="journal article" date="2012" name="Genome Biol.">
        <title>Genome and low-iron response of an oceanic diatom adapted to chronic iron limitation.</title>
        <authorList>
            <person name="Lommer M."/>
            <person name="Specht M."/>
            <person name="Roy A.S."/>
            <person name="Kraemer L."/>
            <person name="Andreson R."/>
            <person name="Gutowska M.A."/>
            <person name="Wolf J."/>
            <person name="Bergner S.V."/>
            <person name="Schilhabel M.B."/>
            <person name="Klostermeier U.C."/>
            <person name="Beiko R.G."/>
            <person name="Rosenstiel P."/>
            <person name="Hippler M."/>
            <person name="Laroche J."/>
        </authorList>
    </citation>
    <scope>NUCLEOTIDE SEQUENCE [LARGE SCALE GENOMIC DNA]</scope>
    <source>
        <strain evidence="2 3">CCMP1005</strain>
    </source>
</reference>
<evidence type="ECO:0000313" key="3">
    <source>
        <dbReference type="Proteomes" id="UP000266841"/>
    </source>
</evidence>
<evidence type="ECO:0000313" key="2">
    <source>
        <dbReference type="EMBL" id="EJK68886.1"/>
    </source>
</evidence>
<dbReference type="Proteomes" id="UP000266841">
    <property type="component" value="Unassembled WGS sequence"/>
</dbReference>
<dbReference type="EMBL" id="AGNL01010720">
    <property type="protein sequence ID" value="EJK68886.1"/>
    <property type="molecule type" value="Genomic_DNA"/>
</dbReference>
<name>K0T6D5_THAOC</name>
<dbReference type="AlphaFoldDB" id="K0T6D5"/>
<protein>
    <submittedName>
        <fullName evidence="2">Uncharacterized protein</fullName>
    </submittedName>
</protein>
<organism evidence="2 3">
    <name type="scientific">Thalassiosira oceanica</name>
    <name type="common">Marine diatom</name>
    <dbReference type="NCBI Taxonomy" id="159749"/>
    <lineage>
        <taxon>Eukaryota</taxon>
        <taxon>Sar</taxon>
        <taxon>Stramenopiles</taxon>
        <taxon>Ochrophyta</taxon>
        <taxon>Bacillariophyta</taxon>
        <taxon>Coscinodiscophyceae</taxon>
        <taxon>Thalassiosirophycidae</taxon>
        <taxon>Thalassiosirales</taxon>
        <taxon>Thalassiosiraceae</taxon>
        <taxon>Thalassiosira</taxon>
    </lineage>
</organism>
<accession>K0T6D5</accession>
<keyword evidence="3" id="KW-1185">Reference proteome</keyword>
<feature type="compositionally biased region" description="Low complexity" evidence="1">
    <location>
        <begin position="29"/>
        <end position="38"/>
    </location>
</feature>
<gene>
    <name evidence="2" type="ORF">THAOC_09902</name>
</gene>
<evidence type="ECO:0000256" key="1">
    <source>
        <dbReference type="SAM" id="MobiDB-lite"/>
    </source>
</evidence>
<sequence>MTEDVGGLVSEYPTCQGKARRSKAVEQESAAGDSAAAATLPIGPREHEDAERWWCDDDCATAAATASFVGRRIDDTPTNLSGRPVFASESDFSSKLR</sequence>